<evidence type="ECO:0000256" key="2">
    <source>
        <dbReference type="ARBA" id="ARBA00022448"/>
    </source>
</evidence>
<dbReference type="RefSeq" id="WP_062412936.1">
    <property type="nucleotide sequence ID" value="NZ_JAJCIO010000001.1"/>
</dbReference>
<dbReference type="InterPro" id="IPR029035">
    <property type="entry name" value="DHS-like_NAD/FAD-binding_dom"/>
</dbReference>
<reference evidence="7 8" key="1">
    <citation type="submission" date="2022-06" db="EMBL/GenBank/DDBJ databases">
        <title>Isolation of gut microbiota from human fecal samples.</title>
        <authorList>
            <person name="Pamer E.G."/>
            <person name="Barat B."/>
            <person name="Waligurski E."/>
            <person name="Medina S."/>
            <person name="Paddock L."/>
            <person name="Mostad J."/>
        </authorList>
    </citation>
    <scope>NUCLEOTIDE SEQUENCE [LARGE SCALE GENOMIC DNA]</scope>
    <source>
        <strain evidence="7 8">DFI.1.1</strain>
    </source>
</reference>
<sequence length="333" mass="35269">MELKNNISVYIEVAGSALSTLSIELLGKARQLADKKGEQVVAYAVGADMSKAAEEAISYGADAVVTVEDPVLEGYDSALYTKAIAALVEKYAPSVILIGGSPNGRDLGGRLSAKLKVGLVADCIDVLHEGDDDTLTWIRPAFTGKLLVKIQTTTRPQLGTVSDKIFHGAPADASRKGEVIQEKVDFSGDAPTVKVTNFEAVENAAESLSIESADIVVGAGRGVQNEEGMKAVEEFAQRIGAAFGVSKPLVDNEWAPHDLQIGITGKKIAPKIYIAMGISGAIQHKLGVQDAELIIAVNKDPDAPIFEFAHYGIVGDLFEVMPELEKQIAKIKG</sequence>
<dbReference type="SMART" id="SM00893">
    <property type="entry name" value="ETF"/>
    <property type="match status" value="1"/>
</dbReference>
<dbReference type="InterPro" id="IPR014730">
    <property type="entry name" value="ETF_a/b_N"/>
</dbReference>
<dbReference type="Pfam" id="PF01012">
    <property type="entry name" value="ETF"/>
    <property type="match status" value="1"/>
</dbReference>
<evidence type="ECO:0000256" key="3">
    <source>
        <dbReference type="ARBA" id="ARBA00022630"/>
    </source>
</evidence>
<comment type="caution">
    <text evidence="7">The sequence shown here is derived from an EMBL/GenBank/DDBJ whole genome shotgun (WGS) entry which is preliminary data.</text>
</comment>
<dbReference type="InterPro" id="IPR018206">
    <property type="entry name" value="ETF_asu_C_CS"/>
</dbReference>
<protein>
    <submittedName>
        <fullName evidence="7">Electron transfer flavoprotein subunit alpha/FixB family protein</fullName>
    </submittedName>
</protein>
<dbReference type="Gene3D" id="3.40.50.620">
    <property type="entry name" value="HUPs"/>
    <property type="match status" value="1"/>
</dbReference>
<feature type="domain" description="Electron transfer flavoprotein alpha/beta-subunit N-terminal" evidence="6">
    <location>
        <begin position="7"/>
        <end position="204"/>
    </location>
</feature>
<dbReference type="PANTHER" id="PTHR43153:SF1">
    <property type="entry name" value="ELECTRON TRANSFER FLAVOPROTEIN SUBUNIT ALPHA, MITOCHONDRIAL"/>
    <property type="match status" value="1"/>
</dbReference>
<evidence type="ECO:0000259" key="6">
    <source>
        <dbReference type="SMART" id="SM00893"/>
    </source>
</evidence>
<evidence type="ECO:0000313" key="7">
    <source>
        <dbReference type="EMBL" id="MCQ5341448.1"/>
    </source>
</evidence>
<evidence type="ECO:0000256" key="5">
    <source>
        <dbReference type="ARBA" id="ARBA00022982"/>
    </source>
</evidence>
<comment type="similarity">
    <text evidence="1">Belongs to the ETF alpha-subunit/FixB family.</text>
</comment>
<dbReference type="Gene3D" id="3.40.50.1220">
    <property type="entry name" value="TPP-binding domain"/>
    <property type="match status" value="1"/>
</dbReference>
<organism evidence="7 8">
    <name type="scientific">Megasphaera massiliensis</name>
    <dbReference type="NCBI Taxonomy" id="1232428"/>
    <lineage>
        <taxon>Bacteria</taxon>
        <taxon>Bacillati</taxon>
        <taxon>Bacillota</taxon>
        <taxon>Negativicutes</taxon>
        <taxon>Veillonellales</taxon>
        <taxon>Veillonellaceae</taxon>
        <taxon>Megasphaera</taxon>
    </lineage>
</organism>
<evidence type="ECO:0000256" key="4">
    <source>
        <dbReference type="ARBA" id="ARBA00022827"/>
    </source>
</evidence>
<evidence type="ECO:0000313" key="8">
    <source>
        <dbReference type="Proteomes" id="UP001206692"/>
    </source>
</evidence>
<dbReference type="CDD" id="cd01715">
    <property type="entry name" value="ETF_alpha"/>
    <property type="match status" value="1"/>
</dbReference>
<dbReference type="Proteomes" id="UP001206692">
    <property type="component" value="Unassembled WGS sequence"/>
</dbReference>
<dbReference type="InterPro" id="IPR001308">
    <property type="entry name" value="ETF_a/FixB"/>
</dbReference>
<dbReference type="SUPFAM" id="SSF52402">
    <property type="entry name" value="Adenine nucleotide alpha hydrolases-like"/>
    <property type="match status" value="1"/>
</dbReference>
<keyword evidence="5" id="KW-0249">Electron transport</keyword>
<accession>A0ABT1SP89</accession>
<keyword evidence="8" id="KW-1185">Reference proteome</keyword>
<keyword evidence="4" id="KW-0274">FAD</keyword>
<dbReference type="EMBL" id="JANGEW010000001">
    <property type="protein sequence ID" value="MCQ5341448.1"/>
    <property type="molecule type" value="Genomic_DNA"/>
</dbReference>
<keyword evidence="3" id="KW-0285">Flavoprotein</keyword>
<gene>
    <name evidence="7" type="ORF">NE675_00155</name>
</gene>
<dbReference type="PANTHER" id="PTHR43153">
    <property type="entry name" value="ELECTRON TRANSFER FLAVOPROTEIN ALPHA"/>
    <property type="match status" value="1"/>
</dbReference>
<dbReference type="InterPro" id="IPR014731">
    <property type="entry name" value="ETF_asu_C"/>
</dbReference>
<dbReference type="InterPro" id="IPR033947">
    <property type="entry name" value="ETF_alpha_N"/>
</dbReference>
<dbReference type="Pfam" id="PF00766">
    <property type="entry name" value="ETF_alpha"/>
    <property type="match status" value="1"/>
</dbReference>
<keyword evidence="2" id="KW-0813">Transport</keyword>
<dbReference type="PROSITE" id="PS00696">
    <property type="entry name" value="ETF_ALPHA"/>
    <property type="match status" value="1"/>
</dbReference>
<proteinExistence type="inferred from homology"/>
<evidence type="ECO:0000256" key="1">
    <source>
        <dbReference type="ARBA" id="ARBA00005817"/>
    </source>
</evidence>
<dbReference type="SUPFAM" id="SSF52467">
    <property type="entry name" value="DHS-like NAD/FAD-binding domain"/>
    <property type="match status" value="1"/>
</dbReference>
<dbReference type="PIRSF" id="PIRSF000089">
    <property type="entry name" value="Electra_flavoP_a"/>
    <property type="match status" value="1"/>
</dbReference>
<name>A0ABT1SP89_9FIRM</name>
<dbReference type="InterPro" id="IPR014729">
    <property type="entry name" value="Rossmann-like_a/b/a_fold"/>
</dbReference>